<dbReference type="Gene3D" id="3.90.550.10">
    <property type="entry name" value="Spore Coat Polysaccharide Biosynthesis Protein SpsA, Chain A"/>
    <property type="match status" value="1"/>
</dbReference>
<dbReference type="RefSeq" id="WP_311680776.1">
    <property type="nucleotide sequence ID" value="NZ_JAVREU010000003.1"/>
</dbReference>
<proteinExistence type="predicted"/>
<dbReference type="EMBL" id="JAVREU010000003">
    <property type="protein sequence ID" value="MDT0387826.1"/>
    <property type="molecule type" value="Genomic_DNA"/>
</dbReference>
<comment type="caution">
    <text evidence="1">The sequence shown here is derived from an EMBL/GenBank/DDBJ whole genome shotgun (WGS) entry which is preliminary data.</text>
</comment>
<reference evidence="2" key="1">
    <citation type="submission" date="2023-07" db="EMBL/GenBank/DDBJ databases">
        <title>30 novel species of actinomycetes from the DSMZ collection.</title>
        <authorList>
            <person name="Nouioui I."/>
        </authorList>
    </citation>
    <scope>NUCLEOTIDE SEQUENCE [LARGE SCALE GENOMIC DNA]</scope>
    <source>
        <strain evidence="2">DSM 41921</strain>
    </source>
</reference>
<evidence type="ECO:0000313" key="1">
    <source>
        <dbReference type="EMBL" id="MDT0387826.1"/>
    </source>
</evidence>
<evidence type="ECO:0008006" key="3">
    <source>
        <dbReference type="Google" id="ProtNLM"/>
    </source>
</evidence>
<sequence length="228" mass="25140">MSAPYRAAVIPTRNRHDMLADCINSVVDQVDYVFVIDNGSEPPIDPDPWHGKVGVVSVPIDPPNISQLWNIGLALAANAAQGAADDGPVEWDVAVLNSDVVIPTGWVTALSEAMRSTTAALAYPDQHGGTRQILHTHWGPIDLRTRITGYAYLLRGEIGLRLDESMAWWYSDDDLDWRARISGGALLVPGHPVEHRAPNGSMYERPELHDQAARDRQTFITKWGRAPH</sequence>
<protein>
    <recommendedName>
        <fullName evidence="3">Glycosyltransferase</fullName>
    </recommendedName>
</protein>
<evidence type="ECO:0000313" key="2">
    <source>
        <dbReference type="Proteomes" id="UP001183586"/>
    </source>
</evidence>
<accession>A0ABU2P7J4</accession>
<dbReference type="SUPFAM" id="SSF53448">
    <property type="entry name" value="Nucleotide-diphospho-sugar transferases"/>
    <property type="match status" value="1"/>
</dbReference>
<dbReference type="InterPro" id="IPR029044">
    <property type="entry name" value="Nucleotide-diphossugar_trans"/>
</dbReference>
<dbReference type="Proteomes" id="UP001183586">
    <property type="component" value="Unassembled WGS sequence"/>
</dbReference>
<name>A0ABU2P7J4_9ACTN</name>
<organism evidence="1 2">
    <name type="scientific">Streptomyces dubilierae</name>
    <dbReference type="NCBI Taxonomy" id="3075533"/>
    <lineage>
        <taxon>Bacteria</taxon>
        <taxon>Bacillati</taxon>
        <taxon>Actinomycetota</taxon>
        <taxon>Actinomycetes</taxon>
        <taxon>Kitasatosporales</taxon>
        <taxon>Streptomycetaceae</taxon>
        <taxon>Streptomyces</taxon>
    </lineage>
</organism>
<keyword evidence="2" id="KW-1185">Reference proteome</keyword>
<gene>
    <name evidence="1" type="ORF">RM641_10350</name>
</gene>